<dbReference type="InterPro" id="IPR005467">
    <property type="entry name" value="His_kinase_dom"/>
</dbReference>
<name>H1Z0W5_9EURY</name>
<keyword evidence="4" id="KW-0808">Transferase</keyword>
<dbReference type="InterPro" id="IPR052162">
    <property type="entry name" value="Sensor_kinase/Photoreceptor"/>
</dbReference>
<keyword evidence="6" id="KW-0472">Membrane</keyword>
<evidence type="ECO:0000313" key="9">
    <source>
        <dbReference type="Proteomes" id="UP000005741"/>
    </source>
</evidence>
<dbReference type="SMART" id="SM00387">
    <property type="entry name" value="HATPase_c"/>
    <property type="match status" value="1"/>
</dbReference>
<dbReference type="CDD" id="cd00075">
    <property type="entry name" value="HATPase"/>
    <property type="match status" value="1"/>
</dbReference>
<dbReference type="Gene3D" id="3.30.565.10">
    <property type="entry name" value="Histidine kinase-like ATPase, C-terminal domain"/>
    <property type="match status" value="1"/>
</dbReference>
<dbReference type="InterPro" id="IPR003594">
    <property type="entry name" value="HATPase_dom"/>
</dbReference>
<evidence type="ECO:0000256" key="3">
    <source>
        <dbReference type="ARBA" id="ARBA00022553"/>
    </source>
</evidence>
<dbReference type="GO" id="GO:0004673">
    <property type="term" value="F:protein histidine kinase activity"/>
    <property type="evidence" value="ECO:0007669"/>
    <property type="project" value="UniProtKB-EC"/>
</dbReference>
<organism evidence="8 9">
    <name type="scientific">Methanoplanus limicola DSM 2279</name>
    <dbReference type="NCBI Taxonomy" id="937775"/>
    <lineage>
        <taxon>Archaea</taxon>
        <taxon>Methanobacteriati</taxon>
        <taxon>Methanobacteriota</taxon>
        <taxon>Stenosarchaea group</taxon>
        <taxon>Methanomicrobia</taxon>
        <taxon>Methanomicrobiales</taxon>
        <taxon>Methanomicrobiaceae</taxon>
        <taxon>Methanoplanus</taxon>
    </lineage>
</organism>
<keyword evidence="9" id="KW-1185">Reference proteome</keyword>
<dbReference type="PROSITE" id="PS50109">
    <property type="entry name" value="HIS_KIN"/>
    <property type="match status" value="1"/>
</dbReference>
<keyword evidence="6" id="KW-0812">Transmembrane</keyword>
<accession>H1Z0W5</accession>
<dbReference type="Proteomes" id="UP000005741">
    <property type="component" value="Chromosome"/>
</dbReference>
<proteinExistence type="predicted"/>
<dbReference type="PANTHER" id="PTHR43304:SF1">
    <property type="entry name" value="PAC DOMAIN-CONTAINING PROTEIN"/>
    <property type="match status" value="1"/>
</dbReference>
<reference evidence="8 9" key="1">
    <citation type="submission" date="2011-10" db="EMBL/GenBank/DDBJ databases">
        <title>The Improved High-Quality Draft genome of Methanoplanus limicola DSM 2279.</title>
        <authorList>
            <consortium name="US DOE Joint Genome Institute (JGI-PGF)"/>
            <person name="Lucas S."/>
            <person name="Copeland A."/>
            <person name="Lapidus A."/>
            <person name="Glavina del Rio T."/>
            <person name="Dalin E."/>
            <person name="Tice H."/>
            <person name="Bruce D."/>
            <person name="Goodwin L."/>
            <person name="Pitluck S."/>
            <person name="Peters L."/>
            <person name="Mikhailova N."/>
            <person name="Lu M."/>
            <person name="Kyrpides N."/>
            <person name="Mavromatis K."/>
            <person name="Ivanova N."/>
            <person name="Markowitz V."/>
            <person name="Cheng J.-F."/>
            <person name="Hugenholtz P."/>
            <person name="Woyke T."/>
            <person name="Wu D."/>
            <person name="Wirth R."/>
            <person name="Brambilla E.-M."/>
            <person name="Klenk H.-P."/>
            <person name="Eisen J.A."/>
        </authorList>
    </citation>
    <scope>NUCLEOTIDE SEQUENCE [LARGE SCALE GENOMIC DNA]</scope>
    <source>
        <strain evidence="8 9">DSM 2279</strain>
    </source>
</reference>
<keyword evidence="5 8" id="KW-0418">Kinase</keyword>
<dbReference type="Gene3D" id="3.30.450.20">
    <property type="entry name" value="PAS domain"/>
    <property type="match status" value="2"/>
</dbReference>
<comment type="catalytic activity">
    <reaction evidence="1">
        <text>ATP + protein L-histidine = ADP + protein N-phospho-L-histidine.</text>
        <dbReference type="EC" id="2.7.13.3"/>
    </reaction>
</comment>
<feature type="transmembrane region" description="Helical" evidence="6">
    <location>
        <begin position="20"/>
        <end position="38"/>
    </location>
</feature>
<dbReference type="InterPro" id="IPR036890">
    <property type="entry name" value="HATPase_C_sf"/>
</dbReference>
<dbReference type="InParanoid" id="H1Z0W5"/>
<protein>
    <recommendedName>
        <fullName evidence="2">histidine kinase</fullName>
        <ecNumber evidence="2">2.7.13.3</ecNumber>
    </recommendedName>
</protein>
<dbReference type="EMBL" id="CM001436">
    <property type="protein sequence ID" value="EHQ36258.1"/>
    <property type="molecule type" value="Genomic_DNA"/>
</dbReference>
<sequence length="598" mass="68341">MICKYYLSAMQNLKEYFRSISLQLIILITIICLSVSAYCLSIGVTIVFTHLFYIPIILVSYYYPKYGIKFAGFVSIVYLLSMALLPEINSGIIISALIRGLMFILVGIVVSYLSQIQKSAKEESEVNKNLFMELFNNIGSGIAIISRKDGGDEFILKSLNKKGMQIDSRREEEIHKTGHEINLREVERFNIYKEIMRVSDTGREEHFIREDINEEGIREWREFFIYTVPSGEIIVVFDDITGRKKQEKEILENGERLKLALNGARLTLFDYNLTEDTITINMQGREINSPIPETLPINEFYNYIHPDDLENFQAGITRIMNGDQKNISTISRIQSLNKEFRWYMLLGEIAEFSESYGPKRLIGISQDITDLRKYQESVEEANKKLNLLSSITRHDILNQVSALILYNRLLEGKIPPEEEEAKDYINKMDSISATIQKQISFTKEYHNLGVNAPSWQNLNDIIRHEEHIAYSGGLTLNDRSEDIEIFADQMINKVFYNLFENSGKYAEGAEAITVGFRTGDDGEGVITVEDDGCGIPDDKKKKIFDRGYGRNTGFGLFLTKEILDITNISIAERGAGGKGAKFEITVPKNRWRFTNSGQ</sequence>
<feature type="domain" description="Histidine kinase" evidence="7">
    <location>
        <begin position="491"/>
        <end position="590"/>
    </location>
</feature>
<dbReference type="OrthoDB" id="8127at2157"/>
<dbReference type="PRINTS" id="PR00344">
    <property type="entry name" value="BCTRLSENSOR"/>
</dbReference>
<evidence type="ECO:0000313" key="8">
    <source>
        <dbReference type="EMBL" id="EHQ36258.1"/>
    </source>
</evidence>
<dbReference type="InterPro" id="IPR004358">
    <property type="entry name" value="Sig_transdc_His_kin-like_C"/>
</dbReference>
<dbReference type="AlphaFoldDB" id="H1Z0W5"/>
<evidence type="ECO:0000256" key="1">
    <source>
        <dbReference type="ARBA" id="ARBA00000085"/>
    </source>
</evidence>
<dbReference type="RefSeq" id="WP_004078510.1">
    <property type="nucleotide sequence ID" value="NZ_CM001436.1"/>
</dbReference>
<dbReference type="HOGENOM" id="CLU_000445_114_58_2"/>
<evidence type="ECO:0000256" key="6">
    <source>
        <dbReference type="SAM" id="Phobius"/>
    </source>
</evidence>
<feature type="transmembrane region" description="Helical" evidence="6">
    <location>
        <begin position="44"/>
        <end position="63"/>
    </location>
</feature>
<dbReference type="STRING" id="937775.Metlim_2193"/>
<keyword evidence="3" id="KW-0597">Phosphoprotein</keyword>
<keyword evidence="6" id="KW-1133">Transmembrane helix</keyword>
<dbReference type="EC" id="2.7.13.3" evidence="2"/>
<evidence type="ECO:0000256" key="2">
    <source>
        <dbReference type="ARBA" id="ARBA00012438"/>
    </source>
</evidence>
<dbReference type="SUPFAM" id="SSF55874">
    <property type="entry name" value="ATPase domain of HSP90 chaperone/DNA topoisomerase II/histidine kinase"/>
    <property type="match status" value="1"/>
</dbReference>
<dbReference type="PANTHER" id="PTHR43304">
    <property type="entry name" value="PHYTOCHROME-LIKE PROTEIN CPH1"/>
    <property type="match status" value="1"/>
</dbReference>
<gene>
    <name evidence="8" type="ORF">Metlim_2193</name>
</gene>
<evidence type="ECO:0000256" key="4">
    <source>
        <dbReference type="ARBA" id="ARBA00022679"/>
    </source>
</evidence>
<dbReference type="SUPFAM" id="SSF55785">
    <property type="entry name" value="PYP-like sensor domain (PAS domain)"/>
    <property type="match status" value="1"/>
</dbReference>
<evidence type="ECO:0000256" key="5">
    <source>
        <dbReference type="ARBA" id="ARBA00022777"/>
    </source>
</evidence>
<dbReference type="Pfam" id="PF02518">
    <property type="entry name" value="HATPase_c"/>
    <property type="match status" value="1"/>
</dbReference>
<evidence type="ECO:0000259" key="7">
    <source>
        <dbReference type="PROSITE" id="PS50109"/>
    </source>
</evidence>
<dbReference type="InterPro" id="IPR035965">
    <property type="entry name" value="PAS-like_dom_sf"/>
</dbReference>